<dbReference type="EMBL" id="ATMH01003581">
    <property type="protein sequence ID" value="EPY31184.1"/>
    <property type="molecule type" value="Genomic_DNA"/>
</dbReference>
<accession>S9UT04</accession>
<keyword evidence="6" id="KW-1185">Reference proteome</keyword>
<comment type="caution">
    <text evidence="5">The sequence shown here is derived from an EMBL/GenBank/DDBJ whole genome shotgun (WGS) entry which is preliminary data.</text>
</comment>
<dbReference type="EMBL" id="ATMH01004479">
    <property type="protein sequence ID" value="EPY29542.1"/>
    <property type="molecule type" value="Genomic_DNA"/>
</dbReference>
<dbReference type="AlphaFoldDB" id="S9UT04"/>
<name>S9UT04_9TRYP</name>
<dbReference type="Proteomes" id="UP000015354">
    <property type="component" value="Unassembled WGS sequence"/>
</dbReference>
<evidence type="ECO:0000256" key="1">
    <source>
        <dbReference type="SAM" id="MobiDB-lite"/>
    </source>
</evidence>
<feature type="transmembrane region" description="Helical" evidence="2">
    <location>
        <begin position="135"/>
        <end position="156"/>
    </location>
</feature>
<evidence type="ECO:0000313" key="5">
    <source>
        <dbReference type="EMBL" id="EPY32018.1"/>
    </source>
</evidence>
<evidence type="ECO:0000256" key="2">
    <source>
        <dbReference type="SAM" id="Phobius"/>
    </source>
</evidence>
<keyword evidence="2" id="KW-0812">Transmembrane</keyword>
<evidence type="ECO:0000313" key="3">
    <source>
        <dbReference type="EMBL" id="EPY29542.1"/>
    </source>
</evidence>
<reference evidence="5" key="2">
    <citation type="submission" date="2013-03" db="EMBL/GenBank/DDBJ databases">
        <authorList>
            <person name="Motta M.C.M."/>
            <person name="Martins A.C.A."/>
            <person name="Preta C.M.C.C."/>
            <person name="Silva R."/>
            <person name="de Souza S.S."/>
            <person name="Klein C.C."/>
            <person name="de Almeida L.G.P."/>
            <person name="Cunha O.L."/>
            <person name="Colabardini A.C."/>
            <person name="Lima B.A."/>
            <person name="Machado C.R."/>
            <person name="Soares C.M.A."/>
            <person name="de Menezes C.B.A."/>
            <person name="Bartolomeu D.C."/>
            <person name="Grisard E.C."/>
            <person name="Fantinatti-Garboggini F."/>
            <person name="Rodrigues-Luiz G.F."/>
            <person name="Wagner G."/>
            <person name="Goldman G.H."/>
            <person name="Fietto J.L.R."/>
            <person name="Ciapina L.P."/>
            <person name="Brocchi M."/>
            <person name="Elias M.C."/>
            <person name="Goldman M.H.S."/>
            <person name="Sagot M.-F."/>
            <person name="Pereira M."/>
            <person name="Stoco P.H."/>
            <person name="Teixeira S.M.R."/>
            <person name="de Mendonca-Neto R.P."/>
            <person name="Maciel T.E.F."/>
            <person name="Mendes T.A.O."/>
            <person name="Urmenyi T.P."/>
            <person name="Teixeira M.M.G."/>
            <person name="de Camargo E.F.P."/>
            <person name="de Sousa W."/>
            <person name="Schenkman S."/>
            <person name="de Vasconcelos A.T.R."/>
        </authorList>
    </citation>
    <scope>NUCLEOTIDE SEQUENCE</scope>
</reference>
<feature type="region of interest" description="Disordered" evidence="1">
    <location>
        <begin position="1"/>
        <end position="30"/>
    </location>
</feature>
<dbReference type="OrthoDB" id="260887at2759"/>
<keyword evidence="2" id="KW-0472">Membrane</keyword>
<evidence type="ECO:0000313" key="4">
    <source>
        <dbReference type="EMBL" id="EPY31184.1"/>
    </source>
</evidence>
<evidence type="ECO:0008006" key="7">
    <source>
        <dbReference type="Google" id="ProtNLM"/>
    </source>
</evidence>
<sequence length="182" mass="20664">MGGNKSKEVSPATHIPSYEDNKPESTNIEDLVNSGRYKVADPKTLQMMKQIQGDSRDVNKMYPDSEVKDMKQYIIEQEGLDIGQARRKALAQQWRFFLSCEPLQRGLDAGIILGSFAAAFSAYRNPKNRIPIKIAFVFLGGFSVGMFSVPLLVITADSYNAQRIKKLEKELFDKQRSEFYKK</sequence>
<reference evidence="5 6" key="1">
    <citation type="journal article" date="2013" name="PLoS ONE">
        <title>Predicting the Proteins of Angomonas deanei, Strigomonas culicis and Their Respective Endosymbionts Reveals New Aspects of the Trypanosomatidae Family.</title>
        <authorList>
            <person name="Motta M.C."/>
            <person name="Martins A.C."/>
            <person name="de Souza S.S."/>
            <person name="Catta-Preta C.M."/>
            <person name="Silva R."/>
            <person name="Klein C.C."/>
            <person name="de Almeida L.G."/>
            <person name="de Lima Cunha O."/>
            <person name="Ciapina L.P."/>
            <person name="Brocchi M."/>
            <person name="Colabardini A.C."/>
            <person name="de Araujo Lima B."/>
            <person name="Machado C.R."/>
            <person name="de Almeida Soares C.M."/>
            <person name="Probst C.M."/>
            <person name="de Menezes C.B."/>
            <person name="Thompson C.E."/>
            <person name="Bartholomeu D.C."/>
            <person name="Gradia D.F."/>
            <person name="Pavoni D.P."/>
            <person name="Grisard E.C."/>
            <person name="Fantinatti-Garboggini F."/>
            <person name="Marchini F.K."/>
            <person name="Rodrigues-Luiz G.F."/>
            <person name="Wagner G."/>
            <person name="Goldman G.H."/>
            <person name="Fietto J.L."/>
            <person name="Elias M.C."/>
            <person name="Goldman M.H."/>
            <person name="Sagot M.F."/>
            <person name="Pereira M."/>
            <person name="Stoco P.H."/>
            <person name="de Mendonca-Neto R.P."/>
            <person name="Teixeira S.M."/>
            <person name="Maciel T.E."/>
            <person name="de Oliveira Mendes T.A."/>
            <person name="Urmenyi T.P."/>
            <person name="de Souza W."/>
            <person name="Schenkman S."/>
            <person name="de Vasconcelos A.T."/>
        </authorList>
    </citation>
    <scope>NUCLEOTIDE SEQUENCE [LARGE SCALE GENOMIC DNA]</scope>
</reference>
<organism evidence="5 6">
    <name type="scientific">Strigomonas culicis</name>
    <dbReference type="NCBI Taxonomy" id="28005"/>
    <lineage>
        <taxon>Eukaryota</taxon>
        <taxon>Discoba</taxon>
        <taxon>Euglenozoa</taxon>
        <taxon>Kinetoplastea</taxon>
        <taxon>Metakinetoplastina</taxon>
        <taxon>Trypanosomatida</taxon>
        <taxon>Trypanosomatidae</taxon>
        <taxon>Strigomonadinae</taxon>
        <taxon>Strigomonas</taxon>
    </lineage>
</organism>
<protein>
    <recommendedName>
        <fullName evidence="7">Transmembrane protein</fullName>
    </recommendedName>
</protein>
<proteinExistence type="predicted"/>
<evidence type="ECO:0000313" key="6">
    <source>
        <dbReference type="Proteomes" id="UP000015354"/>
    </source>
</evidence>
<dbReference type="EMBL" id="ATMH01003018">
    <property type="protein sequence ID" value="EPY32018.1"/>
    <property type="molecule type" value="Genomic_DNA"/>
</dbReference>
<gene>
    <name evidence="5" type="ORF">STCU_03018</name>
    <name evidence="4" type="ORF">STCU_03581</name>
    <name evidence="3" type="ORF">STCU_04479</name>
</gene>
<keyword evidence="2" id="KW-1133">Transmembrane helix</keyword>